<name>A0ABV6AJ23_9HYPH</name>
<dbReference type="Gene3D" id="3.40.50.300">
    <property type="entry name" value="P-loop containing nucleotide triphosphate hydrolases"/>
    <property type="match status" value="1"/>
</dbReference>
<protein>
    <recommendedName>
        <fullName evidence="3">DUF1611 domain-containing protein</fullName>
    </recommendedName>
</protein>
<dbReference type="RefSeq" id="WP_377263220.1">
    <property type="nucleotide sequence ID" value="NZ_JBHMAA010000018.1"/>
</dbReference>
<comment type="caution">
    <text evidence="1">The sequence shown here is derived from an EMBL/GenBank/DDBJ whole genome shotgun (WGS) entry which is preliminary data.</text>
</comment>
<gene>
    <name evidence="1" type="ORF">ACFFP0_17315</name>
</gene>
<reference evidence="1 2" key="1">
    <citation type="submission" date="2024-09" db="EMBL/GenBank/DDBJ databases">
        <authorList>
            <person name="Sun Q."/>
            <person name="Mori K."/>
        </authorList>
    </citation>
    <scope>NUCLEOTIDE SEQUENCE [LARGE SCALE GENOMIC DNA]</scope>
    <source>
        <strain evidence="1 2">TBRC 4938</strain>
    </source>
</reference>
<dbReference type="SUPFAM" id="SSF52540">
    <property type="entry name" value="P-loop containing nucleoside triphosphate hydrolases"/>
    <property type="match status" value="1"/>
</dbReference>
<evidence type="ECO:0000313" key="1">
    <source>
        <dbReference type="EMBL" id="MFB9950614.1"/>
    </source>
</evidence>
<proteinExistence type="predicted"/>
<dbReference type="EMBL" id="JBHMAA010000018">
    <property type="protein sequence ID" value="MFB9950614.1"/>
    <property type="molecule type" value="Genomic_DNA"/>
</dbReference>
<dbReference type="InterPro" id="IPR027417">
    <property type="entry name" value="P-loop_NTPase"/>
</dbReference>
<evidence type="ECO:0008006" key="3">
    <source>
        <dbReference type="Google" id="ProtNLM"/>
    </source>
</evidence>
<evidence type="ECO:0000313" key="2">
    <source>
        <dbReference type="Proteomes" id="UP001589692"/>
    </source>
</evidence>
<accession>A0ABV6AJ23</accession>
<sequence length="303" mass="32379">MLPEDDVHDGLSRNDRLRARLVRAKRAFTTRHVRVDDAAQLTRDGIAPKPGDLLLARITSIGQHERLENMEGRRVLLYVGDEILVSYGHRYAPDQFESRVPSDLSDCALVAAGGIASEMMSKHTKMKAPTRIEPIGLLTRQDGTILNLADYVAFSQCEAVRPATIIAVVGSSMNAGKTTTAASLVRGLTSAGFRVGAAKLTGTGSGGDLWTMLDAGAIAAVDFTDAGHASTADLHAQQLETIARRLIGKLGEHGAEIGVVEIADGLLQRETAALIDVAQTSGWFRGLCSRRPMRWAPVSVSTG</sequence>
<keyword evidence="2" id="KW-1185">Reference proteome</keyword>
<dbReference type="Proteomes" id="UP001589692">
    <property type="component" value="Unassembled WGS sequence"/>
</dbReference>
<organism evidence="1 2">
    <name type="scientific">Rhizobium puerariae</name>
    <dbReference type="NCBI Taxonomy" id="1585791"/>
    <lineage>
        <taxon>Bacteria</taxon>
        <taxon>Pseudomonadati</taxon>
        <taxon>Pseudomonadota</taxon>
        <taxon>Alphaproteobacteria</taxon>
        <taxon>Hyphomicrobiales</taxon>
        <taxon>Rhizobiaceae</taxon>
        <taxon>Rhizobium/Agrobacterium group</taxon>
        <taxon>Rhizobium</taxon>
    </lineage>
</organism>